<dbReference type="Gene3D" id="3.30.2010.10">
    <property type="entry name" value="Metalloproteases ('zincins'), catalytic domain"/>
    <property type="match status" value="1"/>
</dbReference>
<name>G9E5Y9_MPSP1</name>
<dbReference type="EMBL" id="JF974320">
    <property type="protein sequence ID" value="AET84816.1"/>
    <property type="molecule type" value="Genomic_DNA"/>
</dbReference>
<dbReference type="Proteomes" id="UP000232710">
    <property type="component" value="Segment"/>
</dbReference>
<accession>G9E5Y9</accession>
<proteinExistence type="predicted"/>
<keyword evidence="2" id="KW-1185">Reference proteome</keyword>
<reference evidence="1 2" key="1">
    <citation type="submission" date="2010-12" db="EMBL/GenBank/DDBJ databases">
        <title>The Genome Sequence of Micromonas pusilla virus SP1.</title>
        <authorList>
            <consortium name="The Broad Institute Genome Sequencing Platform"/>
            <person name="Henn M.R."/>
            <person name="Suttle C."/>
            <person name="Winget D."/>
            <person name="Chan A."/>
            <person name="Levin J."/>
            <person name="Malboeuf C."/>
            <person name="Casali M."/>
            <person name="Russ C."/>
            <person name="Lennon N."/>
            <person name="Chapman S.B."/>
            <person name="Erlich R."/>
            <person name="Young S.K."/>
            <person name="Yandava C."/>
            <person name="Zeng Q."/>
            <person name="Alvarado L."/>
            <person name="Anderson S."/>
            <person name="Berlin A."/>
            <person name="Chen Z."/>
            <person name="Freedman E."/>
            <person name="Gellesch M."/>
            <person name="Goldberg J."/>
            <person name="Green L."/>
            <person name="Griggs A."/>
            <person name="Gujja S."/>
            <person name="Heilman E.R."/>
            <person name="Heiman D."/>
            <person name="Hollinger A."/>
            <person name="Howarth C."/>
            <person name="Larson L."/>
            <person name="Mehta T."/>
            <person name="Pearson M."/>
            <person name="Roberts A."/>
            <person name="Ryan E."/>
            <person name="Saif S."/>
            <person name="Shea T."/>
            <person name="Shenoy N."/>
            <person name="Sisk P."/>
            <person name="Stolte C."/>
            <person name="Sykes S."/>
            <person name="White J."/>
            <person name="Haas B."/>
            <person name="Nusbaum C."/>
            <person name="Birren B."/>
        </authorList>
    </citation>
    <scope>NUCLEOTIDE SEQUENCE [LARGE SCALE GENOMIC DNA]</scope>
    <source>
        <strain evidence="1 2">SP1</strain>
    </source>
</reference>
<evidence type="ECO:0000313" key="2">
    <source>
        <dbReference type="Proteomes" id="UP000232710"/>
    </source>
</evidence>
<sequence>MIVFIVLILVNLVILQKTREPDDFVEVKERYRILREHLKETGDEKFSILVKPIPITGLKRMTDNVGYNTNKGGEIAVCLDGDVNHIFHVLIHELAHSTVEEYSHSPQFWENYAELRDICEHLGIYRKIPDKTKFCGQHIQDK</sequence>
<evidence type="ECO:0000313" key="1">
    <source>
        <dbReference type="EMBL" id="AET84816.1"/>
    </source>
</evidence>
<organismHost>
    <name type="scientific">Micromonas pusilla</name>
    <name type="common">Picoplanktonic green alga</name>
    <name type="synonym">Chromulina pusilla</name>
    <dbReference type="NCBI Taxonomy" id="38833"/>
</organismHost>
<organism evidence="1 2">
    <name type="scientific">Micromonas pusilla virus SP1</name>
    <name type="common">MpV-SP1</name>
    <dbReference type="NCBI Taxonomy" id="373996"/>
    <lineage>
        <taxon>Viruses</taxon>
        <taxon>Varidnaviria</taxon>
        <taxon>Bamfordvirae</taxon>
        <taxon>Nucleocytoviricota</taxon>
        <taxon>Megaviricetes</taxon>
        <taxon>Algavirales</taxon>
        <taxon>Phycodnaviridae</taxon>
        <taxon>Prasinovirus</taxon>
        <taxon>Prasinovirus micromonas</taxon>
    </lineage>
</organism>
<gene>
    <name evidence="1" type="ORF">MPXG_00018</name>
</gene>
<protein>
    <submittedName>
        <fullName evidence="1">Uncharacterized protein</fullName>
    </submittedName>
</protein>